<dbReference type="AlphaFoldDB" id="A0A370C8R2"/>
<dbReference type="EMBL" id="KZ851902">
    <property type="protein sequence ID" value="RDH24157.1"/>
    <property type="molecule type" value="Genomic_DNA"/>
</dbReference>
<dbReference type="VEuPathDB" id="FungiDB:M747DRAFT_113413"/>
<accession>A0A370C8R2</accession>
<name>A0A370C8R2_ASPNG</name>
<organism evidence="3 4">
    <name type="scientific">Aspergillus niger ATCC 13496</name>
    <dbReference type="NCBI Taxonomy" id="1353008"/>
    <lineage>
        <taxon>Eukaryota</taxon>
        <taxon>Fungi</taxon>
        <taxon>Dikarya</taxon>
        <taxon>Ascomycota</taxon>
        <taxon>Pezizomycotina</taxon>
        <taxon>Eurotiomycetes</taxon>
        <taxon>Eurotiomycetidae</taxon>
        <taxon>Eurotiales</taxon>
        <taxon>Aspergillaceae</taxon>
        <taxon>Aspergillus</taxon>
        <taxon>Aspergillus subgen. Circumdati</taxon>
    </lineage>
</organism>
<feature type="compositionally biased region" description="Basic residues" evidence="1">
    <location>
        <begin position="23"/>
        <end position="42"/>
    </location>
</feature>
<keyword evidence="2" id="KW-1133">Transmembrane helix</keyword>
<feature type="compositionally biased region" description="Basic and acidic residues" evidence="1">
    <location>
        <begin position="1"/>
        <end position="22"/>
    </location>
</feature>
<evidence type="ECO:0000256" key="2">
    <source>
        <dbReference type="SAM" id="Phobius"/>
    </source>
</evidence>
<feature type="region of interest" description="Disordered" evidence="1">
    <location>
        <begin position="1"/>
        <end position="63"/>
    </location>
</feature>
<reference evidence="3 4" key="1">
    <citation type="submission" date="2018-07" db="EMBL/GenBank/DDBJ databases">
        <title>Section-level genome sequencing of Aspergillus section Nigri to investigate inter- and intra-species variation.</title>
        <authorList>
            <consortium name="DOE Joint Genome Institute"/>
            <person name="Vesth T.C."/>
            <person name="Nybo J.L."/>
            <person name="Theobald S."/>
            <person name="Frisvad J.C."/>
            <person name="Larsen T.O."/>
            <person name="Nielsen K.F."/>
            <person name="Hoof J.B."/>
            <person name="Brandl J."/>
            <person name="Salamov A."/>
            <person name="Riley R."/>
            <person name="Gladden J.M."/>
            <person name="Phatale P."/>
            <person name="Nielsen M.T."/>
            <person name="Lyhne E.K."/>
            <person name="Kogle M.E."/>
            <person name="Strasser K."/>
            <person name="McDonnell E."/>
            <person name="Barry K."/>
            <person name="Clum A."/>
            <person name="Chen C."/>
            <person name="Nolan M."/>
            <person name="Sandor L."/>
            <person name="Kuo A."/>
            <person name="Lipzen A."/>
            <person name="Hainaut M."/>
            <person name="Drula E."/>
            <person name="Tsang A."/>
            <person name="Magnuson J.K."/>
            <person name="Henrissat B."/>
            <person name="Wiebenga A."/>
            <person name="Simmons B.A."/>
            <person name="Makela M.R."/>
            <person name="De vries R.P."/>
            <person name="Grigoriev I.V."/>
            <person name="Mortensen U.H."/>
            <person name="Baker S.E."/>
            <person name="Andersen M.R."/>
        </authorList>
    </citation>
    <scope>NUCLEOTIDE SEQUENCE [LARGE SCALE GENOMIC DNA]</scope>
    <source>
        <strain evidence="3 4">ATCC 13496</strain>
    </source>
</reference>
<dbReference type="Proteomes" id="UP000253845">
    <property type="component" value="Unassembled WGS sequence"/>
</dbReference>
<keyword evidence="2" id="KW-0472">Membrane</keyword>
<gene>
    <name evidence="3" type="ORF">M747DRAFT_113413</name>
</gene>
<feature type="transmembrane region" description="Helical" evidence="2">
    <location>
        <begin position="67"/>
        <end position="85"/>
    </location>
</feature>
<sequence>MDEWNGRGEGRKGDKEEKEERRSSRRMKRKREAKEKRKRKRRREEGRKPAIRGQNGKGQQKQDRNSGCLFILFYFILFSLSRRFFLPERE</sequence>
<proteinExistence type="predicted"/>
<keyword evidence="2" id="KW-0812">Transmembrane</keyword>
<protein>
    <submittedName>
        <fullName evidence="3">Uncharacterized protein</fullName>
    </submittedName>
</protein>
<evidence type="ECO:0000313" key="4">
    <source>
        <dbReference type="Proteomes" id="UP000253845"/>
    </source>
</evidence>
<evidence type="ECO:0000313" key="3">
    <source>
        <dbReference type="EMBL" id="RDH24157.1"/>
    </source>
</evidence>
<evidence type="ECO:0000256" key="1">
    <source>
        <dbReference type="SAM" id="MobiDB-lite"/>
    </source>
</evidence>